<evidence type="ECO:0000256" key="2">
    <source>
        <dbReference type="ARBA" id="ARBA00022723"/>
    </source>
</evidence>
<feature type="compositionally biased region" description="Polar residues" evidence="8">
    <location>
        <begin position="707"/>
        <end position="723"/>
    </location>
</feature>
<dbReference type="EC" id="1.15.1.1" evidence="1"/>
<evidence type="ECO:0000256" key="3">
    <source>
        <dbReference type="ARBA" id="ARBA00022833"/>
    </source>
</evidence>
<feature type="coiled-coil region" evidence="7">
    <location>
        <begin position="588"/>
        <end position="620"/>
    </location>
</feature>
<feature type="compositionally biased region" description="Basic and acidic residues" evidence="8">
    <location>
        <begin position="303"/>
        <end position="314"/>
    </location>
</feature>
<dbReference type="GeneID" id="113513993"/>
<dbReference type="RefSeq" id="XP_052748042.1">
    <property type="nucleotide sequence ID" value="XM_052892082.1"/>
</dbReference>
<evidence type="ECO:0000256" key="4">
    <source>
        <dbReference type="ARBA" id="ARBA00022862"/>
    </source>
</evidence>
<reference evidence="11" key="1">
    <citation type="submission" date="2025-08" db="UniProtKB">
        <authorList>
            <consortium name="RefSeq"/>
        </authorList>
    </citation>
    <scope>IDENTIFICATION</scope>
    <source>
        <tissue evidence="11">Whole larvae</tissue>
    </source>
</reference>
<evidence type="ECO:0000256" key="7">
    <source>
        <dbReference type="SAM" id="Coils"/>
    </source>
</evidence>
<feature type="region of interest" description="Disordered" evidence="8">
    <location>
        <begin position="707"/>
        <end position="735"/>
    </location>
</feature>
<evidence type="ECO:0000256" key="5">
    <source>
        <dbReference type="ARBA" id="ARBA00023002"/>
    </source>
</evidence>
<comment type="catalytic activity">
    <reaction evidence="6">
        <text>2 superoxide + 2 H(+) = H2O2 + O2</text>
        <dbReference type="Rhea" id="RHEA:20696"/>
        <dbReference type="ChEBI" id="CHEBI:15378"/>
        <dbReference type="ChEBI" id="CHEBI:15379"/>
        <dbReference type="ChEBI" id="CHEBI:16240"/>
        <dbReference type="ChEBI" id="CHEBI:18421"/>
        <dbReference type="EC" id="1.15.1.1"/>
    </reaction>
</comment>
<feature type="region of interest" description="Disordered" evidence="8">
    <location>
        <begin position="1069"/>
        <end position="1093"/>
    </location>
</feature>
<keyword evidence="3" id="KW-0862">Zinc</keyword>
<dbReference type="CDD" id="cd00305">
    <property type="entry name" value="Cu-Zn_Superoxide_Dismutase"/>
    <property type="match status" value="1"/>
</dbReference>
<evidence type="ECO:0000256" key="6">
    <source>
        <dbReference type="ARBA" id="ARBA00049204"/>
    </source>
</evidence>
<evidence type="ECO:0000256" key="1">
    <source>
        <dbReference type="ARBA" id="ARBA00012682"/>
    </source>
</evidence>
<protein>
    <recommendedName>
        <fullName evidence="1">superoxide dismutase</fullName>
        <ecNumber evidence="1">1.15.1.1</ecNumber>
    </recommendedName>
</protein>
<feature type="compositionally biased region" description="Polar residues" evidence="8">
    <location>
        <begin position="315"/>
        <end position="326"/>
    </location>
</feature>
<dbReference type="PRINTS" id="PR00068">
    <property type="entry name" value="CUZNDISMTASE"/>
</dbReference>
<feature type="region of interest" description="Disordered" evidence="8">
    <location>
        <begin position="1875"/>
        <end position="1913"/>
    </location>
</feature>
<dbReference type="InterPro" id="IPR036423">
    <property type="entry name" value="SOD-like_Cu/Zn_dom_sf"/>
</dbReference>
<sequence>MKFYLVYKNNGLYDPVLDEYEPIYEQIDREDFDRPSQPTEVFQIQQFLDPINPEYYEKQDLNQINSNFYDDPQNPNNITEFNDPSQILLGTPKPSESRSLTASPFALSTKPYRPFSTEPLGDIPDLEDPIILNPNYRDEFGKHGEDEEVVETKFKLPISEQYDPDWKKKQEKIKKEKEIIDNRLKESTERKTVESNSILTKNVEQISKTTIEEFKSELMTKEEIEFTKKMKQEIDIDKIEMTATNIVNESIEKAMTVAEEIKKEIDVELLDHTIIKQDAEIVETKTVEECELTNEKINTESHKQSVKGITKESTSDTAQLSSESMTAVSAKEPTVVTKEASDEIVKSDKTDIKVAKIVEKFDSNEIVENSINERRLSAKQEIEETIESGSVRRKSMIFDTEVDTKEVLERKDSQRKKSLQEAQKSYRQESETFETSQKTNESKIRDERICSKLLAEQRAYTIGLQTIPNIRGSIHSNYHYNLLLKTFFIHLTDVMVALSRFILSEPVFTNLDESQEKVTTHVTKNEKQVKTESEQKETKKDIRISDKTDIKTIVKADENKRVEASAVKDAKEINVSKLEENKTTKVFAKEVEKKRIEEQKNVTQEKIEDVQQNLVVEEEKGHKRNLSGSKMAQLSEKKSEELTVKMDAVISEFQNKTGIEESEVIERRNRRSRSRSQIEEEVMNESDPLEWLAKKDNVSSSQAVTEIKTSNKSVSSMSHSTTQKKVETHEAKQITTTQSKEKQMYVAIVEAHVFTNKDAIFEEQLAEFSETASVQSADEVNIAIECNEAVSTENVALKHEQLIKEVAKSAVEDTHVSSFAATTEKTKVQVAEEVIKDVQEVVEKKSHHQIATESAIKNIKEIESINIKSEQMSVKEECITKSVAKQLEVNVEASKKEAIEIEEIINDSSSVVINEEVENHIQLAEEEIIAEKKEESLDLEVSAAVKVENVIKPIEPQVESTELKIVKEQVIEVDNPPEIRQESQTKIVQIEQSLDLSKQQMAVSLSKFVDISESSSCEFVHEKAESHKSEVIQESTFVAKSSESSTSKSSSHNLTLRTDLAQQVILDRQSSVQSDENNNIDTPTPSTVPPTPLTDEYVFKLQIPLPKTKGTLIVEHEDPNIVKKEDFHEDPNIVKKKLVPHIETNLESPILYDPPLPTPPEEKVSFPVYTKPGLRGGADGKYYRREEILEIGRKSSLLASAIDETIKSIEEYKEQVGMDTNTDIDVEVKSKIEYNTAKTESFSKEETTVEMQQVSKAEEVKIDYKAETEWSKIDKQVTDNVESIDELSKAAKVDITDVDEKLKSDMIKDENKFLDTNQLIEASDKVTDKDIKESSTITEKVLESKENFAASETNIQNAEKINSHNLESVLNFKDESISETIARVEKIENEETTMLEEKKDPLLGYRPVVFNPEEIVKHKHFEMVEEQKPPEPSRLYMTPTGEILGTVQGIVDGLEEATVDEEVAKELGKPGMTEEKIAELISGESEMLREAHVMGLKRVISSHMHRTIEDDSSVDFKKIKPIVESLHNSEVLKALNEELIKTKEEKKKEERKWTTFLQKPKRPVPKAKFGYYAYVEQEEPVVEEPYKVKIVKQPKPKVAPDYKREDFDTGPLPWEERALNEPSPPPIEPEEPILVPEEVPEFLEAVDPLPESEVPDLEETGIPLPPPKLETEETVQPEIAFEDSKTEDIKEETDTPSEPAVEETQKVTENMESQLANQLITNVQSMVDPNATLEQQLAQMRAQLAALAQLPGVIQQTLELVTRQLSQITVQESVAKQQLIENLISETQTESKEQNEANDHIETIVQEVTDNGVEENTPEQNMIVEEKENVIPEMKQPSLTQEEMEKLRAEEAEMLEEQRRIEKQKKAIIEEMRQEQESRQLKQRPTPRVGKPKPVFGPATPQERPLVLPGGRKWRGPKDAYNEQFFAETLTAQAELIQGKTKGLSYESALLPYDDRINFMKYEKPPVSLDHLQHSDVYKLVHNMDQAPVKRVEMLTPVVAEVDYRELEVLVDFGQNPEQKVLDKTLSELKSQDGVKEAQYKDGAIVVETTLPNAVILDIVARTSGKRTVLQGFGDTQSAVAMVTGESCCRGNVVGVVRFQQAGDGALIADGSIDGLTAGPHGLHVHEVGDLSKGCQSIGDHFNPYNSPHGAPEDPKELRHAGDLGNIVADENGRATFRIQDNVLKIWDIIGRSVAVSERQDDFGRGSSPHSKINGDSGNPVACGVIARSAGVFQNPKRVCACDGVVVWDERDKPLAGKGRREGKKCGGCCQRDNKEMRDEVVKQCCKV</sequence>
<feature type="compositionally biased region" description="Polar residues" evidence="8">
    <location>
        <begin position="1069"/>
        <end position="1081"/>
    </location>
</feature>
<dbReference type="InterPro" id="IPR024134">
    <property type="entry name" value="SOD_Cu/Zn_/chaperone"/>
</dbReference>
<dbReference type="PANTHER" id="PTHR10003">
    <property type="entry name" value="SUPEROXIDE DISMUTASE CU-ZN -RELATED"/>
    <property type="match status" value="1"/>
</dbReference>
<feature type="region of interest" description="Disordered" evidence="8">
    <location>
        <begin position="409"/>
        <end position="441"/>
    </location>
</feature>
<accession>A0ABM3M9C9</accession>
<dbReference type="Proteomes" id="UP001652740">
    <property type="component" value="Unplaced"/>
</dbReference>
<proteinExistence type="predicted"/>
<dbReference type="SUPFAM" id="SSF49329">
    <property type="entry name" value="Cu,Zn superoxide dismutase-like"/>
    <property type="match status" value="1"/>
</dbReference>
<feature type="region of interest" description="Disordered" evidence="8">
    <location>
        <begin position="303"/>
        <end position="326"/>
    </location>
</feature>
<evidence type="ECO:0000259" key="9">
    <source>
        <dbReference type="Pfam" id="PF00080"/>
    </source>
</evidence>
<keyword evidence="7" id="KW-0175">Coiled coil</keyword>
<feature type="region of interest" description="Disordered" evidence="8">
    <location>
        <begin position="1599"/>
        <end position="1626"/>
    </location>
</feature>
<evidence type="ECO:0000313" key="10">
    <source>
        <dbReference type="Proteomes" id="UP001652740"/>
    </source>
</evidence>
<keyword evidence="10" id="KW-1185">Reference proteome</keyword>
<evidence type="ECO:0000313" key="11">
    <source>
        <dbReference type="RefSeq" id="XP_052748042.1"/>
    </source>
</evidence>
<dbReference type="InterPro" id="IPR001424">
    <property type="entry name" value="SOD_Cu_Zn_dom"/>
</dbReference>
<keyword evidence="2" id="KW-0479">Metal-binding</keyword>
<evidence type="ECO:0000256" key="8">
    <source>
        <dbReference type="SAM" id="MobiDB-lite"/>
    </source>
</evidence>
<keyword evidence="5" id="KW-0560">Oxidoreductase</keyword>
<gene>
    <name evidence="11" type="primary">LOC113513993</name>
</gene>
<feature type="coiled-coil region" evidence="7">
    <location>
        <begin position="884"/>
        <end position="934"/>
    </location>
</feature>
<keyword evidence="4" id="KW-0049">Antioxidant</keyword>
<feature type="domain" description="Superoxide dismutase copper/zinc binding" evidence="9">
    <location>
        <begin position="2093"/>
        <end position="2226"/>
    </location>
</feature>
<dbReference type="Pfam" id="PF00080">
    <property type="entry name" value="Sod_Cu"/>
    <property type="match status" value="1"/>
</dbReference>
<name>A0ABM3M9C9_GALME</name>
<organism evidence="10 11">
    <name type="scientific">Galleria mellonella</name>
    <name type="common">Greater wax moth</name>
    <dbReference type="NCBI Taxonomy" id="7137"/>
    <lineage>
        <taxon>Eukaryota</taxon>
        <taxon>Metazoa</taxon>
        <taxon>Ecdysozoa</taxon>
        <taxon>Arthropoda</taxon>
        <taxon>Hexapoda</taxon>
        <taxon>Insecta</taxon>
        <taxon>Pterygota</taxon>
        <taxon>Neoptera</taxon>
        <taxon>Endopterygota</taxon>
        <taxon>Lepidoptera</taxon>
        <taxon>Glossata</taxon>
        <taxon>Ditrysia</taxon>
        <taxon>Pyraloidea</taxon>
        <taxon>Pyralidae</taxon>
        <taxon>Galleriinae</taxon>
        <taxon>Galleria</taxon>
    </lineage>
</organism>
<dbReference type="Gene3D" id="2.60.40.200">
    <property type="entry name" value="Superoxide dismutase, copper/zinc binding domain"/>
    <property type="match status" value="1"/>
</dbReference>
<feature type="region of interest" description="Disordered" evidence="8">
    <location>
        <begin position="1653"/>
        <end position="1674"/>
    </location>
</feature>